<dbReference type="AlphaFoldDB" id="F4HC94"/>
<dbReference type="GO" id="GO:0019062">
    <property type="term" value="P:virion attachment to host cell"/>
    <property type="evidence" value="ECO:0007669"/>
    <property type="project" value="InterPro"/>
</dbReference>
<evidence type="ECO:0000313" key="1">
    <source>
        <dbReference type="EMBL" id="AEC17655.1"/>
    </source>
</evidence>
<dbReference type="KEGG" id="gan:UMN179_01638"/>
<dbReference type="Proteomes" id="UP000006908">
    <property type="component" value="Chromosome"/>
</dbReference>
<dbReference type="STRING" id="1005058.UMN179_01638"/>
<protein>
    <submittedName>
        <fullName evidence="1">Phage tail fibre repeat protein</fullName>
    </submittedName>
</protein>
<proteinExistence type="predicted"/>
<dbReference type="RefSeq" id="WP_013746426.1">
    <property type="nucleotide sequence ID" value="NC_015460.1"/>
</dbReference>
<gene>
    <name evidence="1" type="ordered locus">UMN179_01638</name>
</gene>
<organism evidence="1 2">
    <name type="scientific">Gallibacterium anatis (strain UMN179)</name>
    <name type="common">Pasteurella anatis</name>
    <dbReference type="NCBI Taxonomy" id="1005058"/>
    <lineage>
        <taxon>Bacteria</taxon>
        <taxon>Pseudomonadati</taxon>
        <taxon>Pseudomonadota</taxon>
        <taxon>Gammaproteobacteria</taxon>
        <taxon>Pasteurellales</taxon>
        <taxon>Pasteurellaceae</taxon>
        <taxon>Gallibacterium</taxon>
    </lineage>
</organism>
<dbReference type="GO" id="GO:0046718">
    <property type="term" value="P:symbiont entry into host cell"/>
    <property type="evidence" value="ECO:0007669"/>
    <property type="project" value="InterPro"/>
</dbReference>
<evidence type="ECO:0000313" key="2">
    <source>
        <dbReference type="Proteomes" id="UP000006908"/>
    </source>
</evidence>
<dbReference type="Pfam" id="PF03406">
    <property type="entry name" value="Phage_fiber_2"/>
    <property type="match status" value="2"/>
</dbReference>
<reference evidence="1 2" key="1">
    <citation type="journal article" date="2011" name="J. Bacteriol.">
        <title>Complete genome sequence of Gallibacterium anatis strain UMN179, isolated from a laying hen with peritonitis.</title>
        <authorList>
            <person name="Johnson T.J."/>
            <person name="Fernandez-Alarcon C."/>
            <person name="Bojesen A.M."/>
            <person name="Nolan L.K."/>
            <person name="Trampel D.W."/>
            <person name="Seemann T."/>
        </authorList>
    </citation>
    <scope>NUCLEOTIDE SEQUENCE [LARGE SCALE GENOMIC DNA]</scope>
    <source>
        <strain evidence="1 2">UMN179</strain>
    </source>
</reference>
<accession>F4HC94</accession>
<dbReference type="InterPro" id="IPR005068">
    <property type="entry name" value="Phage_lambda_Stf-r2"/>
</dbReference>
<sequence>MAGLKEENKWENEIYRIEENDPVVGGEEGTSNKPQKQLANRTQWLKAKIIELFGKGRPKKITGDTTNTAEADGHTHEIEKASTSRYGITQLTDSINFASSLFAASALAVKTAYDKAVAAYNLAAGKASSTTNISAGNGLTGGGQINANRTIAMGTPSSITASTTNSVTSTSHTHAIDKGSLTTSGIVQLTDSVNQDSSVFAATAKAVKTAYDKAVSACSSAANKVSKAGDTMTGVLRAADFVMNRNGNQKLSSLFDALIKLAQGDASGFQSIVNTWGNAGTTPLGITYNFTNPNAWYICFGPFFGNLIIQGGYLVSNINGEANITYPIKLSYRTLILTAMHIGTGAVAFVDRGASSTGSYLLKMQSVSGASSDWQLKYCVLGV</sequence>
<dbReference type="HOGENOM" id="CLU_721128_0_0_6"/>
<dbReference type="EMBL" id="CP002667">
    <property type="protein sequence ID" value="AEC17655.1"/>
    <property type="molecule type" value="Genomic_DNA"/>
</dbReference>
<dbReference type="eggNOG" id="COG5301">
    <property type="taxonomic scope" value="Bacteria"/>
</dbReference>
<name>F4HC94_GALAU</name>